<accession>A0A1F4VF91</accession>
<keyword evidence="1" id="KW-0472">Membrane</keyword>
<dbReference type="EMBL" id="MEVI01000001">
    <property type="protein sequence ID" value="OGC55825.1"/>
    <property type="molecule type" value="Genomic_DNA"/>
</dbReference>
<keyword evidence="1" id="KW-1133">Transmembrane helix</keyword>
<keyword evidence="1" id="KW-0812">Transmembrane</keyword>
<dbReference type="AlphaFoldDB" id="A0A1F4VF91"/>
<reference evidence="2 3" key="1">
    <citation type="journal article" date="2016" name="Nat. Commun.">
        <title>Thousands of microbial genomes shed light on interconnected biogeochemical processes in an aquifer system.</title>
        <authorList>
            <person name="Anantharaman K."/>
            <person name="Brown C.T."/>
            <person name="Hug L.A."/>
            <person name="Sharon I."/>
            <person name="Castelle C.J."/>
            <person name="Probst A.J."/>
            <person name="Thomas B.C."/>
            <person name="Singh A."/>
            <person name="Wilkins M.J."/>
            <person name="Karaoz U."/>
            <person name="Brodie E.L."/>
            <person name="Williams K.H."/>
            <person name="Hubbard S.S."/>
            <person name="Banfield J.F."/>
        </authorList>
    </citation>
    <scope>NUCLEOTIDE SEQUENCE [LARGE SCALE GENOMIC DNA]</scope>
</reference>
<name>A0A1F4VF91_UNCKA</name>
<feature type="transmembrane region" description="Helical" evidence="1">
    <location>
        <begin position="9"/>
        <end position="28"/>
    </location>
</feature>
<protein>
    <submittedName>
        <fullName evidence="2">Uncharacterized protein</fullName>
    </submittedName>
</protein>
<comment type="caution">
    <text evidence="2">The sequence shown here is derived from an EMBL/GenBank/DDBJ whole genome shotgun (WGS) entry which is preliminary data.</text>
</comment>
<evidence type="ECO:0000313" key="3">
    <source>
        <dbReference type="Proteomes" id="UP000176504"/>
    </source>
</evidence>
<dbReference type="Proteomes" id="UP000176504">
    <property type="component" value="Unassembled WGS sequence"/>
</dbReference>
<evidence type="ECO:0000256" key="1">
    <source>
        <dbReference type="SAM" id="Phobius"/>
    </source>
</evidence>
<proteinExistence type="predicted"/>
<gene>
    <name evidence="2" type="ORF">A3A78_02195</name>
</gene>
<organism evidence="2 3">
    <name type="scientific">candidate division WWE3 bacterium RIFCSPLOWO2_01_FULL_41_18</name>
    <dbReference type="NCBI Taxonomy" id="1802625"/>
    <lineage>
        <taxon>Bacteria</taxon>
        <taxon>Katanobacteria</taxon>
    </lineage>
</organism>
<sequence>MSFFKNTKVIAGFVALVVIAGVAITIFLKLPKTSNYQDLAKDINFIQENTAEVFAAQSSGDEFLATGKANIDSEIFINAVNNKAANVITNLATLDVSEKDTLYDYNLSLKEWATEISSVHDIKNWEATFEEPRPFTMSLTNAEAQEALKVSIEKIEILKEFGDVAIIQNDKETLRYISAKLMAQLYWLKGLEASTNQSLFKLSYSKTAYAAFLPHPKRTWPTVRRNVCYKGVCITDFVRSIEPASKFAWSAKTYSYKYGPASTKEWQDSWKDAKPLIESAGGQALPCFGCVSEGQKEEAKYSPSVQSFFDECSQKGGTTGGGVKERLPTTESGYSCNYPSGKSACWDLLTYSGGRYMGGNPGCPEQNLVPKVIIVAPTEEKPAVAPPKSNTETGCSDDIKAQLKEADALVKQAESVVQQSESVVNSCVPPKTGPNYCATLKAQWQTSRATLDTAKADYEKAKADYLKKCGQLPQ</sequence>
<evidence type="ECO:0000313" key="2">
    <source>
        <dbReference type="EMBL" id="OGC55825.1"/>
    </source>
</evidence>